<dbReference type="GO" id="GO:0004035">
    <property type="term" value="F:alkaline phosphatase activity"/>
    <property type="evidence" value="ECO:0007669"/>
    <property type="project" value="UniProtKB-EC"/>
</dbReference>
<accession>A0A840AF88</accession>
<dbReference type="PANTHER" id="PTHR43606">
    <property type="entry name" value="PHOSPHATASE, PUTATIVE (AFU_ORTHOLOGUE AFUA_6G08710)-RELATED"/>
    <property type="match status" value="1"/>
</dbReference>
<feature type="domain" description="Phospholipase D N-terminal" evidence="2">
    <location>
        <begin position="45"/>
        <end position="141"/>
    </location>
</feature>
<dbReference type="EC" id="3.1.3.1" evidence="3"/>
<dbReference type="AlphaFoldDB" id="A0A840AF88"/>
<comment type="caution">
    <text evidence="3">The sequence shown here is derived from an EMBL/GenBank/DDBJ whole genome shotgun (WGS) entry which is preliminary data.</text>
</comment>
<protein>
    <submittedName>
        <fullName evidence="3">Alkaline phosphatase D</fullName>
        <ecNumber evidence="3">3.1.3.1</ecNumber>
    </submittedName>
</protein>
<name>A0A840AF88_9PROT</name>
<gene>
    <name evidence="3" type="ORF">GGQ83_002578</name>
</gene>
<dbReference type="Pfam" id="PF09423">
    <property type="entry name" value="PhoD"/>
    <property type="match status" value="1"/>
</dbReference>
<dbReference type="Gene3D" id="2.60.40.380">
    <property type="entry name" value="Purple acid phosphatase-like, N-terminal"/>
    <property type="match status" value="1"/>
</dbReference>
<dbReference type="InterPro" id="IPR006311">
    <property type="entry name" value="TAT_signal"/>
</dbReference>
<dbReference type="InterPro" id="IPR029052">
    <property type="entry name" value="Metallo-depent_PP-like"/>
</dbReference>
<evidence type="ECO:0000313" key="3">
    <source>
        <dbReference type="EMBL" id="MBB3899130.1"/>
    </source>
</evidence>
<dbReference type="Proteomes" id="UP000553193">
    <property type="component" value="Unassembled WGS sequence"/>
</dbReference>
<keyword evidence="3" id="KW-0378">Hydrolase</keyword>
<evidence type="ECO:0000259" key="1">
    <source>
        <dbReference type="Pfam" id="PF09423"/>
    </source>
</evidence>
<keyword evidence="4" id="KW-1185">Reference proteome</keyword>
<dbReference type="Pfam" id="PF16655">
    <property type="entry name" value="PhoD_N"/>
    <property type="match status" value="1"/>
</dbReference>
<dbReference type="SUPFAM" id="SSF56300">
    <property type="entry name" value="Metallo-dependent phosphatases"/>
    <property type="match status" value="1"/>
</dbReference>
<dbReference type="InterPro" id="IPR038607">
    <property type="entry name" value="PhoD-like_sf"/>
</dbReference>
<sequence>MDSVVRHVLELSRRGALRGAAGLAALAALTPRPLRAQAPGPLFTLGVASGDPWPDSVVLWTRLAPAPLEDGGGMGNDPVPVAWEVAEDDGFRRVVARGEATARPEAAHAVHVEVGGLRPGRPYFYRFTAQGQQSRTGRTRTAPAPGEAASLNFLAGGCQNYEHGHFTAWHHAAREEDVAFVFHYGDYIYEHAGRRPGQGGWGPVVRSHHGPATFTLDQYRSRHAQYRTDPDLADAQAAHPFITTYDDHEVENNWAAMQSQRDGTGRFRDVIVTPEQFALRAAAAFQAWYEHTPVRPSARPRAEHITAFRRLRFGALLDFHALDTRRFRDDQPCGDGTRIPCEAVARPDAQMLGPVQEQWLREGLREGRGTWQVLGQQVFFTPRVFPGGPISMDGWDGYPAARARVLDMLEGRNAVVLTGDVHRAWAGDIQRTPEGPALGVEFVTTSISSEGDGGEAQATAEGVLRNNPHLRFHSNRRGYTRHEVRADRLSAIYRAVPYVERPGAPREDRAHLVTLAGRPGIVPG</sequence>
<feature type="domain" description="PhoD-like phosphatase metallophosphatase" evidence="1">
    <location>
        <begin position="156"/>
        <end position="491"/>
    </location>
</feature>
<dbReference type="EMBL" id="JACIDJ010000004">
    <property type="protein sequence ID" value="MBB3899130.1"/>
    <property type="molecule type" value="Genomic_DNA"/>
</dbReference>
<organism evidence="3 4">
    <name type="scientific">Roseococcus suduntuyensis</name>
    <dbReference type="NCBI Taxonomy" id="455361"/>
    <lineage>
        <taxon>Bacteria</taxon>
        <taxon>Pseudomonadati</taxon>
        <taxon>Pseudomonadota</taxon>
        <taxon>Alphaproteobacteria</taxon>
        <taxon>Acetobacterales</taxon>
        <taxon>Roseomonadaceae</taxon>
        <taxon>Roseococcus</taxon>
    </lineage>
</organism>
<dbReference type="InterPro" id="IPR018946">
    <property type="entry name" value="PhoD-like_MPP"/>
</dbReference>
<evidence type="ECO:0000313" key="4">
    <source>
        <dbReference type="Proteomes" id="UP000553193"/>
    </source>
</evidence>
<dbReference type="InterPro" id="IPR032093">
    <property type="entry name" value="PhoD_N"/>
</dbReference>
<reference evidence="3 4" key="1">
    <citation type="submission" date="2020-08" db="EMBL/GenBank/DDBJ databases">
        <title>Genomic Encyclopedia of Type Strains, Phase IV (KMG-IV): sequencing the most valuable type-strain genomes for metagenomic binning, comparative biology and taxonomic classification.</title>
        <authorList>
            <person name="Goeker M."/>
        </authorList>
    </citation>
    <scope>NUCLEOTIDE SEQUENCE [LARGE SCALE GENOMIC DNA]</scope>
    <source>
        <strain evidence="3 4">DSM 19979</strain>
    </source>
</reference>
<evidence type="ECO:0000259" key="2">
    <source>
        <dbReference type="Pfam" id="PF16655"/>
    </source>
</evidence>
<proteinExistence type="predicted"/>
<dbReference type="InterPro" id="IPR052900">
    <property type="entry name" value="Phospholipid_Metab_Enz"/>
</dbReference>
<dbReference type="CDD" id="cd07389">
    <property type="entry name" value="MPP_PhoD"/>
    <property type="match status" value="1"/>
</dbReference>
<dbReference type="RefSeq" id="WP_207018206.1">
    <property type="nucleotide sequence ID" value="NZ_JACIDJ010000004.1"/>
</dbReference>
<dbReference type="PROSITE" id="PS51318">
    <property type="entry name" value="TAT"/>
    <property type="match status" value="1"/>
</dbReference>
<dbReference type="PANTHER" id="PTHR43606:SF2">
    <property type="entry name" value="ALKALINE PHOSPHATASE FAMILY PROTEIN (AFU_ORTHOLOGUE AFUA_5G03860)"/>
    <property type="match status" value="1"/>
</dbReference>
<dbReference type="Gene3D" id="3.60.21.70">
    <property type="entry name" value="PhoD-like phosphatase"/>
    <property type="match status" value="1"/>
</dbReference>